<evidence type="ECO:0000259" key="8">
    <source>
        <dbReference type="Pfam" id="PF00857"/>
    </source>
</evidence>
<dbReference type="InterPro" id="IPR052347">
    <property type="entry name" value="Isochorismatase_Nicotinamidase"/>
</dbReference>
<keyword evidence="10" id="KW-1185">Reference proteome</keyword>
<evidence type="ECO:0000256" key="1">
    <source>
        <dbReference type="ARBA" id="ARBA00006336"/>
    </source>
</evidence>
<proteinExistence type="inferred from homology"/>
<evidence type="ECO:0000256" key="5">
    <source>
        <dbReference type="ARBA" id="ARBA00037900"/>
    </source>
</evidence>
<dbReference type="PANTHER" id="PTHR11080:SF2">
    <property type="entry name" value="LD05707P"/>
    <property type="match status" value="1"/>
</dbReference>
<dbReference type="Proteomes" id="UP001652394">
    <property type="component" value="Unassembled WGS sequence"/>
</dbReference>
<dbReference type="SUPFAM" id="SSF52499">
    <property type="entry name" value="Isochorismatase-like hydrolases"/>
    <property type="match status" value="1"/>
</dbReference>
<organism evidence="9 10">
    <name type="scientific">Faecalicatena acetigenes</name>
    <dbReference type="NCBI Taxonomy" id="2981790"/>
    <lineage>
        <taxon>Bacteria</taxon>
        <taxon>Bacillati</taxon>
        <taxon>Bacillota</taxon>
        <taxon>Clostridia</taxon>
        <taxon>Lachnospirales</taxon>
        <taxon>Lachnospiraceae</taxon>
        <taxon>Faecalicatena</taxon>
    </lineage>
</organism>
<dbReference type="RefSeq" id="WP_059068877.1">
    <property type="nucleotide sequence ID" value="NZ_JAOQJX010000013.1"/>
</dbReference>
<dbReference type="Pfam" id="PF00857">
    <property type="entry name" value="Isochorismatase"/>
    <property type="match status" value="1"/>
</dbReference>
<dbReference type="Gene3D" id="3.40.50.850">
    <property type="entry name" value="Isochorismatase-like"/>
    <property type="match status" value="1"/>
</dbReference>
<name>A0ABT2TDI8_9FIRM</name>
<dbReference type="InterPro" id="IPR036380">
    <property type="entry name" value="Isochorismatase-like_sf"/>
</dbReference>
<dbReference type="GO" id="GO:0016787">
    <property type="term" value="F:hydrolase activity"/>
    <property type="evidence" value="ECO:0007669"/>
    <property type="project" value="UniProtKB-KW"/>
</dbReference>
<feature type="domain" description="Isochorismatase-like" evidence="8">
    <location>
        <begin position="3"/>
        <end position="187"/>
    </location>
</feature>
<evidence type="ECO:0000313" key="10">
    <source>
        <dbReference type="Proteomes" id="UP001652394"/>
    </source>
</evidence>
<evidence type="ECO:0000256" key="2">
    <source>
        <dbReference type="ARBA" id="ARBA00022642"/>
    </source>
</evidence>
<reference evidence="9 10" key="1">
    <citation type="journal article" date="2021" name="ISME Commun">
        <title>Automated analysis of genomic sequences facilitates high-throughput and comprehensive description of bacteria.</title>
        <authorList>
            <person name="Hitch T.C.A."/>
        </authorList>
    </citation>
    <scope>NUCLEOTIDE SEQUENCE [LARGE SCALE GENOMIC DNA]</scope>
    <source>
        <strain evidence="9 10">H2_18</strain>
    </source>
</reference>
<evidence type="ECO:0000256" key="3">
    <source>
        <dbReference type="ARBA" id="ARBA00022723"/>
    </source>
</evidence>
<comment type="similarity">
    <text evidence="1">Belongs to the isochorismatase family.</text>
</comment>
<comment type="caution">
    <text evidence="9">The sequence shown here is derived from an EMBL/GenBank/DDBJ whole genome shotgun (WGS) entry which is preliminary data.</text>
</comment>
<dbReference type="EMBL" id="JAOQJX010000013">
    <property type="protein sequence ID" value="MCU6747866.1"/>
    <property type="molecule type" value="Genomic_DNA"/>
</dbReference>
<dbReference type="EC" id="3.5.1.19" evidence="6"/>
<gene>
    <name evidence="9" type="ORF">OCV51_09410</name>
</gene>
<dbReference type="InterPro" id="IPR000868">
    <property type="entry name" value="Isochorismatase-like_dom"/>
</dbReference>
<keyword evidence="4 9" id="KW-0378">Hydrolase</keyword>
<dbReference type="PANTHER" id="PTHR11080">
    <property type="entry name" value="PYRAZINAMIDASE/NICOTINAMIDASE"/>
    <property type="match status" value="1"/>
</dbReference>
<keyword evidence="3" id="KW-0479">Metal-binding</keyword>
<protein>
    <recommendedName>
        <fullName evidence="6">nicotinamidase</fullName>
        <ecNumber evidence="6">3.5.1.19</ecNumber>
    </recommendedName>
    <alternativeName>
        <fullName evidence="7">Nicotinamide deamidase</fullName>
    </alternativeName>
</protein>
<evidence type="ECO:0000256" key="4">
    <source>
        <dbReference type="ARBA" id="ARBA00022801"/>
    </source>
</evidence>
<comment type="pathway">
    <text evidence="5">Cofactor biosynthesis; nicotinate biosynthesis; nicotinate from nicotinamide: step 1/1.</text>
</comment>
<sequence>MQVLIVVDMQNDFIDGSLGTKEAHALTGRLAEKIKEFDGMVLATRDTHGEDYLSTLEGKKLPVVHCIAGTRGWQLHSLIARALEEQAEKMSEKDWGKTNRRIFDKPTFASRELAQYLLRLKENKTEIESITLAGLCTDICVISNALFIKALLPETEIKVDASLCAGVTVHSHKTALEAMKACQIDIINEEKEIG</sequence>
<accession>A0ABT2TDI8</accession>
<evidence type="ECO:0000313" key="9">
    <source>
        <dbReference type="EMBL" id="MCU6747866.1"/>
    </source>
</evidence>
<evidence type="ECO:0000256" key="6">
    <source>
        <dbReference type="ARBA" id="ARBA00039017"/>
    </source>
</evidence>
<keyword evidence="2" id="KW-0662">Pyridine nucleotide biosynthesis</keyword>
<evidence type="ECO:0000256" key="7">
    <source>
        <dbReference type="ARBA" id="ARBA00043224"/>
    </source>
</evidence>
<dbReference type="CDD" id="cd00431">
    <property type="entry name" value="cysteine_hydrolases"/>
    <property type="match status" value="1"/>
</dbReference>